<gene>
    <name evidence="4" type="primary">kefF</name>
    <name evidence="6" type="ORF">FEA53_08465</name>
    <name evidence="5" type="ORF">FEB89_08095</name>
    <name evidence="4" type="ORF">NCTC9380_01370</name>
</gene>
<dbReference type="InterPro" id="IPR029039">
    <property type="entry name" value="Flavoprotein-like_sf"/>
</dbReference>
<dbReference type="SUPFAM" id="SSF52218">
    <property type="entry name" value="Flavoproteins"/>
    <property type="match status" value="1"/>
</dbReference>
<keyword evidence="2" id="KW-0560">Oxidoreductase</keyword>
<evidence type="ECO:0000313" key="6">
    <source>
        <dbReference type="EMBL" id="TRB74413.1"/>
    </source>
</evidence>
<dbReference type="PANTHER" id="PTHR10204:SF34">
    <property type="entry name" value="NAD(P)H DEHYDROGENASE [QUINONE] 1 ISOFORM 1"/>
    <property type="match status" value="1"/>
</dbReference>
<evidence type="ECO:0000313" key="9">
    <source>
        <dbReference type="Proteomes" id="UP000318394"/>
    </source>
</evidence>
<dbReference type="Proteomes" id="UP000318394">
    <property type="component" value="Unassembled WGS sequence"/>
</dbReference>
<dbReference type="OrthoDB" id="9798454at2"/>
<dbReference type="GO" id="GO:0003955">
    <property type="term" value="F:NAD(P)H dehydrogenase (quinone) activity"/>
    <property type="evidence" value="ECO:0007669"/>
    <property type="project" value="TreeGrafter"/>
</dbReference>
<reference evidence="8 9" key="2">
    <citation type="journal article" date="2019" name="Vet. Microbiol.">
        <title>Genetic characterization of susceptible and multi-drug resistant Mannheimia haemolytica isolated from high-risk stocker calves prior to and after antimicrobial metaphylaxis.</title>
        <authorList>
            <person name="Snyder E.R."/>
            <person name="Alvarez-Narvaez S."/>
            <person name="Credille B.C."/>
        </authorList>
    </citation>
    <scope>NUCLEOTIDE SEQUENCE [LARGE SCALE GENOMIC DNA]</scope>
    <source>
        <strain evidence="6 8">UGA-R5-128-1</strain>
        <strain evidence="5 9">UGA-R7-163-1</strain>
    </source>
</reference>
<evidence type="ECO:0000313" key="5">
    <source>
        <dbReference type="EMBL" id="TRB37177.1"/>
    </source>
</evidence>
<protein>
    <submittedName>
        <fullName evidence="4">Glutathione-regulated potassium-efflux system ancillary protein kefF</fullName>
    </submittedName>
    <submittedName>
        <fullName evidence="6">NAD(P)H-dependent oxidoreductase</fullName>
    </submittedName>
</protein>
<dbReference type="RefSeq" id="WP_006248703.1">
    <property type="nucleotide sequence ID" value="NZ_CP011098.1"/>
</dbReference>
<organism evidence="6 8">
    <name type="scientific">Mannheimia haemolytica</name>
    <name type="common">Pasteurella haemolytica</name>
    <dbReference type="NCBI Taxonomy" id="75985"/>
    <lineage>
        <taxon>Bacteria</taxon>
        <taxon>Pseudomonadati</taxon>
        <taxon>Pseudomonadota</taxon>
        <taxon>Gammaproteobacteria</taxon>
        <taxon>Pasteurellales</taxon>
        <taxon>Pasteurellaceae</taxon>
        <taxon>Mannheimia</taxon>
    </lineage>
</organism>
<dbReference type="InterPro" id="IPR003680">
    <property type="entry name" value="Flavodoxin_fold"/>
</dbReference>
<evidence type="ECO:0000256" key="1">
    <source>
        <dbReference type="ARBA" id="ARBA00006252"/>
    </source>
</evidence>
<name>A0A249A402_MANHA</name>
<comment type="similarity">
    <text evidence="1">Belongs to the NAD(P)H dehydrogenase (quinone) family.</text>
</comment>
<dbReference type="EMBL" id="VAJB01000016">
    <property type="protein sequence ID" value="TRB74413.1"/>
    <property type="molecule type" value="Genomic_DNA"/>
</dbReference>
<dbReference type="EMBL" id="VAJI01000015">
    <property type="protein sequence ID" value="TRB37177.1"/>
    <property type="molecule type" value="Genomic_DNA"/>
</dbReference>
<dbReference type="EMBL" id="UGPL01000006">
    <property type="protein sequence ID" value="STY66089.1"/>
    <property type="molecule type" value="Genomic_DNA"/>
</dbReference>
<dbReference type="Pfam" id="PF02525">
    <property type="entry name" value="Flavodoxin_2"/>
    <property type="match status" value="1"/>
</dbReference>
<accession>A0A249A402</accession>
<reference evidence="4 7" key="1">
    <citation type="submission" date="2018-06" db="EMBL/GenBank/DDBJ databases">
        <authorList>
            <consortium name="Pathogen Informatics"/>
            <person name="Doyle S."/>
        </authorList>
    </citation>
    <scope>NUCLEOTIDE SEQUENCE [LARGE SCALE GENOMIC DNA]</scope>
    <source>
        <strain evidence="4 7">NCTC9380</strain>
    </source>
</reference>
<evidence type="ECO:0000313" key="8">
    <source>
        <dbReference type="Proteomes" id="UP000315164"/>
    </source>
</evidence>
<dbReference type="PANTHER" id="PTHR10204">
    <property type="entry name" value="NAD P H OXIDOREDUCTASE-RELATED"/>
    <property type="match status" value="1"/>
</dbReference>
<dbReference type="GO" id="GO:0005829">
    <property type="term" value="C:cytosol"/>
    <property type="evidence" value="ECO:0007669"/>
    <property type="project" value="TreeGrafter"/>
</dbReference>
<evidence type="ECO:0000259" key="3">
    <source>
        <dbReference type="Pfam" id="PF02525"/>
    </source>
</evidence>
<dbReference type="InterPro" id="IPR051545">
    <property type="entry name" value="NAD(P)H_dehydrogenase_qn"/>
</dbReference>
<dbReference type="KEGG" id="mhaq:WC39_12185"/>
<evidence type="ECO:0000313" key="4">
    <source>
        <dbReference type="EMBL" id="STY66089.1"/>
    </source>
</evidence>
<sequence>MNHLIIYAHPNPSSFNHAILEKTIAASVPNKVVVRDLYQLNFKPILDWAEFQGTLSKHYEADVAIEHQYWLEADVITLIYPLWWMGFPAILKGYLDRVLSYDFAYRNGEIESIGLLTGKKMQQFVTLGNSNEKYERKGFLAAFEHTLGKGLFEFCGIRDVKMHYFGNIGLKETDYTAILQQITASCSTILKEQAV</sequence>
<dbReference type="Gene3D" id="3.40.50.360">
    <property type="match status" value="1"/>
</dbReference>
<dbReference type="KEGG" id="mhay:VK67_12190"/>
<dbReference type="AlphaFoldDB" id="A0A249A402"/>
<feature type="domain" description="Flavodoxin-like fold" evidence="3">
    <location>
        <begin position="1"/>
        <end position="181"/>
    </location>
</feature>
<dbReference type="Proteomes" id="UP000315164">
    <property type="component" value="Unassembled WGS sequence"/>
</dbReference>
<dbReference type="GeneID" id="67370137"/>
<dbReference type="Proteomes" id="UP000254031">
    <property type="component" value="Unassembled WGS sequence"/>
</dbReference>
<evidence type="ECO:0000256" key="2">
    <source>
        <dbReference type="ARBA" id="ARBA00023002"/>
    </source>
</evidence>
<proteinExistence type="inferred from homology"/>
<evidence type="ECO:0000313" key="7">
    <source>
        <dbReference type="Proteomes" id="UP000254031"/>
    </source>
</evidence>
<keyword evidence="9" id="KW-1185">Reference proteome</keyword>